<dbReference type="InterPro" id="IPR042099">
    <property type="entry name" value="ANL_N_sf"/>
</dbReference>
<comment type="caution">
    <text evidence="3">The sequence shown here is derived from an EMBL/GenBank/DDBJ whole genome shotgun (WGS) entry which is preliminary data.</text>
</comment>
<dbReference type="GO" id="GO:0005737">
    <property type="term" value="C:cytoplasm"/>
    <property type="evidence" value="ECO:0007669"/>
    <property type="project" value="TreeGrafter"/>
</dbReference>
<dbReference type="RefSeq" id="WP_130511773.1">
    <property type="nucleotide sequence ID" value="NZ_SHKY01000001.1"/>
</dbReference>
<proteinExistence type="predicted"/>
<sequence>MTPQSLYAWFAASVEAYPEATAIEVRGRALSYRHLHDVVEELAALIASRPGGPYRRIAVPSDRGAIGYVAYLAVQRLGATVVPVNPDFPSQRNAAIFAAAEVDLLVVDTDGIAFSQIPHGITAVAVSMDELERGSADRGVLPAYHSSEDDVAYILFTSGSTGTPKGVPIEHRNLNRYLDFHIRRFQVGPGCRLSQVFDLTFDLSVFDMFVGWGAGATVVVADRIDLLSPADYIREKRLTHWFSVPSVVSLAGEDGSLRPASLPSLRWSIFCGERLTYRQAGAWAAAAPGSSIDNLYGPTELTISCTAYRLPANRDEWPRTHNDTVPIGPVLPWLEALIVDERGDEGDVGELCVRGPQRFAGYLDPVENQHRFFEPALADTRGHSGPLTDDHYYRTGDVVRVEPAGIVHVGRVDHQIKNRGFRIEPGDIEAVLNRHPSINEAIVVTPHDGSEPELLAAYTGDPVAVNELMQYTHQHLPAYMVPVGFVRLESLPRTSNGKVDRRSITKTVQSVWRV</sequence>
<dbReference type="Gene3D" id="3.30.300.30">
    <property type="match status" value="1"/>
</dbReference>
<dbReference type="InterPro" id="IPR025110">
    <property type="entry name" value="AMP-bd_C"/>
</dbReference>
<keyword evidence="4" id="KW-1185">Reference proteome</keyword>
<dbReference type="SUPFAM" id="SSF56801">
    <property type="entry name" value="Acetyl-CoA synthetase-like"/>
    <property type="match status" value="1"/>
</dbReference>
<dbReference type="GO" id="GO:0044550">
    <property type="term" value="P:secondary metabolite biosynthetic process"/>
    <property type="evidence" value="ECO:0007669"/>
    <property type="project" value="TreeGrafter"/>
</dbReference>
<dbReference type="PROSITE" id="PS00455">
    <property type="entry name" value="AMP_BINDING"/>
    <property type="match status" value="1"/>
</dbReference>
<accession>A0A4Q7ZR43</accession>
<dbReference type="PANTHER" id="PTHR45527:SF1">
    <property type="entry name" value="FATTY ACID SYNTHASE"/>
    <property type="match status" value="1"/>
</dbReference>
<dbReference type="InterPro" id="IPR045851">
    <property type="entry name" value="AMP-bd_C_sf"/>
</dbReference>
<dbReference type="EMBL" id="SHKY01000001">
    <property type="protein sequence ID" value="RZU53274.1"/>
    <property type="molecule type" value="Genomic_DNA"/>
</dbReference>
<reference evidence="3 4" key="1">
    <citation type="submission" date="2019-02" db="EMBL/GenBank/DDBJ databases">
        <title>Sequencing the genomes of 1000 actinobacteria strains.</title>
        <authorList>
            <person name="Klenk H.-P."/>
        </authorList>
    </citation>
    <scope>NUCLEOTIDE SEQUENCE [LARGE SCALE GENOMIC DNA]</scope>
    <source>
        <strain evidence="3 4">DSM 45162</strain>
    </source>
</reference>
<dbReference type="InterPro" id="IPR010071">
    <property type="entry name" value="AA_adenyl_dom"/>
</dbReference>
<evidence type="ECO:0000313" key="4">
    <source>
        <dbReference type="Proteomes" id="UP000292564"/>
    </source>
</evidence>
<dbReference type="InterPro" id="IPR020845">
    <property type="entry name" value="AMP-binding_CS"/>
</dbReference>
<feature type="domain" description="AMP-binding enzyme C-terminal" evidence="2">
    <location>
        <begin position="428"/>
        <end position="498"/>
    </location>
</feature>
<dbReference type="GO" id="GO:0043041">
    <property type="term" value="P:amino acid activation for nonribosomal peptide biosynthetic process"/>
    <property type="evidence" value="ECO:0007669"/>
    <property type="project" value="TreeGrafter"/>
</dbReference>
<dbReference type="Gene3D" id="3.40.50.12780">
    <property type="entry name" value="N-terminal domain of ligase-like"/>
    <property type="match status" value="1"/>
</dbReference>
<dbReference type="AlphaFoldDB" id="A0A4Q7ZR43"/>
<evidence type="ECO:0000313" key="3">
    <source>
        <dbReference type="EMBL" id="RZU53274.1"/>
    </source>
</evidence>
<evidence type="ECO:0000259" key="2">
    <source>
        <dbReference type="Pfam" id="PF13193"/>
    </source>
</evidence>
<dbReference type="GO" id="GO:0031177">
    <property type="term" value="F:phosphopantetheine binding"/>
    <property type="evidence" value="ECO:0007669"/>
    <property type="project" value="TreeGrafter"/>
</dbReference>
<dbReference type="Pfam" id="PF13193">
    <property type="entry name" value="AMP-binding_C"/>
    <property type="match status" value="1"/>
</dbReference>
<protein>
    <submittedName>
        <fullName evidence="3">Amino acid adenylation domain-containing protein</fullName>
    </submittedName>
</protein>
<dbReference type="Proteomes" id="UP000292564">
    <property type="component" value="Unassembled WGS sequence"/>
</dbReference>
<feature type="domain" description="AMP-dependent synthetase/ligase" evidence="1">
    <location>
        <begin position="10"/>
        <end position="363"/>
    </location>
</feature>
<organism evidence="3 4">
    <name type="scientific">Krasilnikovia cinnamomea</name>
    <dbReference type="NCBI Taxonomy" id="349313"/>
    <lineage>
        <taxon>Bacteria</taxon>
        <taxon>Bacillati</taxon>
        <taxon>Actinomycetota</taxon>
        <taxon>Actinomycetes</taxon>
        <taxon>Micromonosporales</taxon>
        <taxon>Micromonosporaceae</taxon>
        <taxon>Krasilnikovia</taxon>
    </lineage>
</organism>
<dbReference type="Pfam" id="PF00501">
    <property type="entry name" value="AMP-binding"/>
    <property type="match status" value="1"/>
</dbReference>
<dbReference type="InterPro" id="IPR000873">
    <property type="entry name" value="AMP-dep_synth/lig_dom"/>
</dbReference>
<dbReference type="OrthoDB" id="4477213at2"/>
<name>A0A4Q7ZR43_9ACTN</name>
<evidence type="ECO:0000259" key="1">
    <source>
        <dbReference type="Pfam" id="PF00501"/>
    </source>
</evidence>
<dbReference type="NCBIfam" id="TIGR01733">
    <property type="entry name" value="AA-adenyl-dom"/>
    <property type="match status" value="1"/>
</dbReference>
<dbReference type="PANTHER" id="PTHR45527">
    <property type="entry name" value="NONRIBOSOMAL PEPTIDE SYNTHETASE"/>
    <property type="match status" value="1"/>
</dbReference>
<gene>
    <name evidence="3" type="ORF">EV385_5182</name>
</gene>